<gene>
    <name evidence="1" type="ORF">COU88_03765</name>
</gene>
<reference evidence="2" key="1">
    <citation type="submission" date="2017-09" db="EMBL/GenBank/DDBJ databases">
        <title>Depth-based differentiation of microbial function through sediment-hosted aquifers and enrichment of novel symbionts in the deep terrestrial subsurface.</title>
        <authorList>
            <person name="Probst A.J."/>
            <person name="Ladd B."/>
            <person name="Jarett J.K."/>
            <person name="Geller-Mcgrath D.E."/>
            <person name="Sieber C.M.K."/>
            <person name="Emerson J.B."/>
            <person name="Anantharaman K."/>
            <person name="Thomas B.C."/>
            <person name="Malmstrom R."/>
            <person name="Stieglmeier M."/>
            <person name="Klingl A."/>
            <person name="Woyke T."/>
            <person name="Ryan C.M."/>
            <person name="Banfield J.F."/>
        </authorList>
    </citation>
    <scope>NUCLEOTIDE SEQUENCE [LARGE SCALE GENOMIC DNA]</scope>
</reference>
<name>A0A2M8KRX9_9BACT</name>
<proteinExistence type="predicted"/>
<dbReference type="EMBL" id="PFED01000151">
    <property type="protein sequence ID" value="PJE62666.1"/>
    <property type="molecule type" value="Genomic_DNA"/>
</dbReference>
<protein>
    <submittedName>
        <fullName evidence="1">Uncharacterized protein</fullName>
    </submittedName>
</protein>
<accession>A0A2M8KRX9</accession>
<sequence length="284" mass="32769">KDVYLKIGQALAITSGEFLSVLANALPPMTAAIHSDKLSTEVKNKIKKNESLSIEEAKEVYRTISSEFRDFPYRSLFMAMNPMRWLFSWVHGNDYNLHLLSFLPVKPGEKAKDPFTVFKEAQKMERSAYLGIEDDVAHYFEEDYMTPFYTLSKFSQKISFEKRGGVRRQVIDMVKKHYVTCEGENGTTALDGPATIIKLAKISPMLAYRFATAPPNKEHPDYITDLYNGMKVDWRKRGESGKLQGEVLEKEARMSILLQEMHAHYPNFFMGMEMPHLFRRKELT</sequence>
<evidence type="ECO:0000313" key="1">
    <source>
        <dbReference type="EMBL" id="PJE62666.1"/>
    </source>
</evidence>
<dbReference type="AlphaFoldDB" id="A0A2M8KRX9"/>
<dbReference type="Proteomes" id="UP000229554">
    <property type="component" value="Unassembled WGS sequence"/>
</dbReference>
<feature type="non-terminal residue" evidence="1">
    <location>
        <position position="284"/>
    </location>
</feature>
<evidence type="ECO:0000313" key="2">
    <source>
        <dbReference type="Proteomes" id="UP000229554"/>
    </source>
</evidence>
<organism evidence="1 2">
    <name type="scientific">Candidatus Roizmanbacteria bacterium CG10_big_fil_rev_8_21_14_0_10_39_6</name>
    <dbReference type="NCBI Taxonomy" id="1974853"/>
    <lineage>
        <taxon>Bacteria</taxon>
        <taxon>Candidatus Roizmaniibacteriota</taxon>
    </lineage>
</organism>
<feature type="non-terminal residue" evidence="1">
    <location>
        <position position="1"/>
    </location>
</feature>
<comment type="caution">
    <text evidence="1">The sequence shown here is derived from an EMBL/GenBank/DDBJ whole genome shotgun (WGS) entry which is preliminary data.</text>
</comment>